<dbReference type="FunFam" id="3.40.50.620:FF:000058">
    <property type="entry name" value="Mitochondrial arginyl-tRNA synthetase"/>
    <property type="match status" value="1"/>
</dbReference>
<dbReference type="EC" id="6.1.1.19" evidence="2"/>
<reference evidence="14 15" key="1">
    <citation type="journal article" date="2017" name="G3 (Bethesda)">
        <title>The Physical Genome Mapping of Anopheles albimanus Corrected Scaffold Misassemblies and Identified Interarm Rearrangements in Genus Anopheles.</title>
        <authorList>
            <person name="Artemov G.N."/>
            <person name="Peery A.N."/>
            <person name="Jiang X."/>
            <person name="Tu Z."/>
            <person name="Stegniy V.N."/>
            <person name="Sharakhova M.V."/>
            <person name="Sharakhov I.V."/>
        </authorList>
    </citation>
    <scope>NUCLEOTIDE SEQUENCE [LARGE SCALE GENOMIC DNA]</scope>
    <source>
        <strain evidence="14 15">ALBI9_A</strain>
    </source>
</reference>
<dbReference type="Gene3D" id="1.10.730.10">
    <property type="entry name" value="Isoleucyl-tRNA Synthetase, Domain 1"/>
    <property type="match status" value="1"/>
</dbReference>
<dbReference type="CTD" id="40929"/>
<dbReference type="GO" id="GO:0004814">
    <property type="term" value="F:arginine-tRNA ligase activity"/>
    <property type="evidence" value="ECO:0007669"/>
    <property type="project" value="UniProtKB-EC"/>
</dbReference>
<dbReference type="InterPro" id="IPR014729">
    <property type="entry name" value="Rossmann-like_a/b/a_fold"/>
</dbReference>
<dbReference type="Pfam" id="PF00750">
    <property type="entry name" value="tRNA-synt_1d"/>
    <property type="match status" value="1"/>
</dbReference>
<dbReference type="EnsemblMetazoa" id="AALB016608-RA">
    <property type="protein sequence ID" value="AALB016608-PA"/>
    <property type="gene ID" value="AALB016608"/>
</dbReference>
<evidence type="ECO:0000256" key="1">
    <source>
        <dbReference type="ARBA" id="ARBA00005594"/>
    </source>
</evidence>
<evidence type="ECO:0000256" key="9">
    <source>
        <dbReference type="ARBA" id="ARBA00039495"/>
    </source>
</evidence>
<organism evidence="14 15">
    <name type="scientific">Anopheles albimanus</name>
    <name type="common">New world malaria mosquito</name>
    <dbReference type="NCBI Taxonomy" id="7167"/>
    <lineage>
        <taxon>Eukaryota</taxon>
        <taxon>Metazoa</taxon>
        <taxon>Ecdysozoa</taxon>
        <taxon>Arthropoda</taxon>
        <taxon>Hexapoda</taxon>
        <taxon>Insecta</taxon>
        <taxon>Pterygota</taxon>
        <taxon>Neoptera</taxon>
        <taxon>Endopterygota</taxon>
        <taxon>Diptera</taxon>
        <taxon>Nematocera</taxon>
        <taxon>Culicoidea</taxon>
        <taxon>Culicidae</taxon>
        <taxon>Anophelinae</taxon>
        <taxon>Anopheles</taxon>
    </lineage>
</organism>
<accession>A0A8W7K9D3</accession>
<evidence type="ECO:0000256" key="5">
    <source>
        <dbReference type="ARBA" id="ARBA00022840"/>
    </source>
</evidence>
<comment type="function">
    <text evidence="11">Catalyzes the attachment of arginine to tRNA(Arg) in a two-step reaction: arginine is first activated by ATP to form Arg-AMP and then transferred to the acceptor end of tRNA(Arg).</text>
</comment>
<dbReference type="InterPro" id="IPR001412">
    <property type="entry name" value="aa-tRNA-synth_I_CS"/>
</dbReference>
<evidence type="ECO:0000259" key="13">
    <source>
        <dbReference type="SMART" id="SM00836"/>
    </source>
</evidence>
<dbReference type="SMART" id="SM00836">
    <property type="entry name" value="DALR_1"/>
    <property type="match status" value="1"/>
</dbReference>
<comment type="similarity">
    <text evidence="1 12">Belongs to the class-I aminoacyl-tRNA synthetase family.</text>
</comment>
<evidence type="ECO:0000256" key="10">
    <source>
        <dbReference type="ARBA" id="ARBA00049339"/>
    </source>
</evidence>
<evidence type="ECO:0000256" key="2">
    <source>
        <dbReference type="ARBA" id="ARBA00012837"/>
    </source>
</evidence>
<evidence type="ECO:0000313" key="15">
    <source>
        <dbReference type="Proteomes" id="UP000069272"/>
    </source>
</evidence>
<dbReference type="GO" id="GO:0005524">
    <property type="term" value="F:ATP binding"/>
    <property type="evidence" value="ECO:0007669"/>
    <property type="project" value="UniProtKB-KW"/>
</dbReference>
<dbReference type="RefSeq" id="XP_035795103.1">
    <property type="nucleotide sequence ID" value="XM_035939210.1"/>
</dbReference>
<evidence type="ECO:0000313" key="14">
    <source>
        <dbReference type="EnsemblMetazoa" id="AALB016608-PA"/>
    </source>
</evidence>
<dbReference type="PANTHER" id="PTHR11956:SF11">
    <property type="entry name" value="ARGININE--TRNA LIGASE, MITOCHONDRIAL-RELATED"/>
    <property type="match status" value="1"/>
</dbReference>
<reference evidence="14" key="2">
    <citation type="submission" date="2022-08" db="UniProtKB">
        <authorList>
            <consortium name="EnsemblMetazoa"/>
        </authorList>
    </citation>
    <scope>IDENTIFICATION</scope>
    <source>
        <strain evidence="14">STECLA/ALBI9_A</strain>
    </source>
</reference>
<keyword evidence="4 12" id="KW-0547">Nucleotide-binding</keyword>
<keyword evidence="15" id="KW-1185">Reference proteome</keyword>
<evidence type="ECO:0000256" key="11">
    <source>
        <dbReference type="ARBA" id="ARBA00049595"/>
    </source>
</evidence>
<dbReference type="GeneID" id="118468442"/>
<name>A0A8W7K9D3_ANOAL</name>
<evidence type="ECO:0000256" key="12">
    <source>
        <dbReference type="RuleBase" id="RU363038"/>
    </source>
</evidence>
<dbReference type="SUPFAM" id="SSF52374">
    <property type="entry name" value="Nucleotidylyl transferase"/>
    <property type="match status" value="1"/>
</dbReference>
<dbReference type="InterPro" id="IPR001278">
    <property type="entry name" value="Arg-tRNA-ligase"/>
</dbReference>
<dbReference type="PRINTS" id="PR01038">
    <property type="entry name" value="TRNASYNTHARG"/>
</dbReference>
<dbReference type="PROSITE" id="PS00178">
    <property type="entry name" value="AA_TRNA_LIGASE_I"/>
    <property type="match status" value="1"/>
</dbReference>
<dbReference type="InterPro" id="IPR008909">
    <property type="entry name" value="DALR_anticod-bd"/>
</dbReference>
<keyword evidence="3 12" id="KW-0436">Ligase</keyword>
<dbReference type="GO" id="GO:0032543">
    <property type="term" value="P:mitochondrial translation"/>
    <property type="evidence" value="ECO:0007669"/>
    <property type="project" value="TreeGrafter"/>
</dbReference>
<dbReference type="Pfam" id="PF05746">
    <property type="entry name" value="DALR_1"/>
    <property type="match status" value="1"/>
</dbReference>
<dbReference type="GO" id="GO:0005739">
    <property type="term" value="C:mitochondrion"/>
    <property type="evidence" value="ECO:0007669"/>
    <property type="project" value="TreeGrafter"/>
</dbReference>
<keyword evidence="5 12" id="KW-0067">ATP-binding</keyword>
<evidence type="ECO:0000256" key="7">
    <source>
        <dbReference type="ARBA" id="ARBA00023146"/>
    </source>
</evidence>
<proteinExistence type="inferred from homology"/>
<dbReference type="AlphaFoldDB" id="A0A8W7K9D3"/>
<keyword evidence="6 12" id="KW-0648">Protein biosynthesis</keyword>
<dbReference type="Proteomes" id="UP000069272">
    <property type="component" value="Chromosome 2L"/>
</dbReference>
<dbReference type="KEGG" id="aali:118468442"/>
<sequence length="567" mass="64863">MAYFYRKLLCEKASRLLEQNLPIPLSAFSFSFQKDLRAAELHIPLKCFGQKVSEETIQRIFRMQEDSVWTNVSLSAKSGKLQFSLHHEKFVENVLRMPEQQDTPSPNHLQTIVVEFSSPNIAKPFHAGHLRSTIIGNFIANVNEFLGQRVVRLNYLGDWGTQFGYLALGVRLKGLSPDEIQKNPILCLYEAYVHAHDVASNNPKVHKTAMDIFAHMEKGSMEELQQWNDYRFYTVNELEELYRRLGVKFSSYEWESQYAMGKIAEVLEMLRDKGGLQEQSDGRKIVRLSKGRTVPLVKSDGTGMYLLRDIAALLDRQERYAFHRSLYVVENGQNDHFNALGEIALSILNLPYAQGIEHIKFGRVHGMSTRKGKVVFLKEILQEAQLLVQEKQIASPNTKESAVDNPEVWDILGTSAVIINDLKQRRMKDYDFDWSKVLRMEGDSGIKLQYTHCRLASLLRTSHIALDSGHDEFDGRLLAEPEACDLICQIANFEPICSQAQEMGEACIIVNYLFRLCKSVNLALKTLPIKHEQNPQKQVQRIILFSRAQTVLQTGMELLGLRPLEEM</sequence>
<evidence type="ECO:0000256" key="6">
    <source>
        <dbReference type="ARBA" id="ARBA00022917"/>
    </source>
</evidence>
<dbReference type="FunFam" id="1.10.730.10:FF:000006">
    <property type="entry name" value="Arginyl-tRNA synthetase 2, mitochondrial"/>
    <property type="match status" value="1"/>
</dbReference>
<dbReference type="PANTHER" id="PTHR11956">
    <property type="entry name" value="ARGINYL-TRNA SYNTHETASE"/>
    <property type="match status" value="1"/>
</dbReference>
<comment type="catalytic activity">
    <reaction evidence="10">
        <text>tRNA(Arg) + L-arginine + ATP = L-arginyl-tRNA(Arg) + AMP + diphosphate</text>
        <dbReference type="Rhea" id="RHEA:20301"/>
        <dbReference type="Rhea" id="RHEA-COMP:9658"/>
        <dbReference type="Rhea" id="RHEA-COMP:9673"/>
        <dbReference type="ChEBI" id="CHEBI:30616"/>
        <dbReference type="ChEBI" id="CHEBI:32682"/>
        <dbReference type="ChEBI" id="CHEBI:33019"/>
        <dbReference type="ChEBI" id="CHEBI:78442"/>
        <dbReference type="ChEBI" id="CHEBI:78513"/>
        <dbReference type="ChEBI" id="CHEBI:456215"/>
        <dbReference type="EC" id="6.1.1.19"/>
    </reaction>
</comment>
<dbReference type="InterPro" id="IPR009080">
    <property type="entry name" value="tRNAsynth_Ia_anticodon-bd"/>
</dbReference>
<evidence type="ECO:0000256" key="8">
    <source>
        <dbReference type="ARBA" id="ARBA00033033"/>
    </source>
</evidence>
<dbReference type="SUPFAM" id="SSF47323">
    <property type="entry name" value="Anticodon-binding domain of a subclass of class I aminoacyl-tRNA synthetases"/>
    <property type="match status" value="1"/>
</dbReference>
<dbReference type="GO" id="GO:0006420">
    <property type="term" value="P:arginyl-tRNA aminoacylation"/>
    <property type="evidence" value="ECO:0007669"/>
    <property type="project" value="InterPro"/>
</dbReference>
<dbReference type="Gene3D" id="3.40.50.620">
    <property type="entry name" value="HUPs"/>
    <property type="match status" value="1"/>
</dbReference>
<protein>
    <recommendedName>
        <fullName evidence="9">Probable arginine--tRNA ligase, mitochondrial</fullName>
        <ecNumber evidence="2">6.1.1.19</ecNumber>
    </recommendedName>
    <alternativeName>
        <fullName evidence="8">Arginyl-tRNA synthetase</fullName>
    </alternativeName>
</protein>
<feature type="domain" description="DALR anticodon binding" evidence="13">
    <location>
        <begin position="448"/>
        <end position="567"/>
    </location>
</feature>
<keyword evidence="7 12" id="KW-0030">Aminoacyl-tRNA synthetase</keyword>
<evidence type="ECO:0000256" key="3">
    <source>
        <dbReference type="ARBA" id="ARBA00022598"/>
    </source>
</evidence>
<dbReference type="NCBIfam" id="TIGR00456">
    <property type="entry name" value="argS"/>
    <property type="match status" value="1"/>
</dbReference>
<dbReference type="InterPro" id="IPR035684">
    <property type="entry name" value="ArgRS_core"/>
</dbReference>
<evidence type="ECO:0000256" key="4">
    <source>
        <dbReference type="ARBA" id="ARBA00022741"/>
    </source>
</evidence>
<dbReference type="OrthoDB" id="68056at2759"/>